<dbReference type="HOGENOM" id="CLU_3112470_0_0_1"/>
<proteinExistence type="predicted"/>
<gene>
    <name evidence="1" type="ORF">SINV_13055</name>
</gene>
<sequence>DAARKPPIEWPSSTKFSSCISFLHSSTDRTNCSSAFCVSLLKTGLLLLPNP</sequence>
<reference evidence="1" key="1">
    <citation type="journal article" date="2011" name="Proc. Natl. Acad. Sci. U.S.A.">
        <title>The genome of the fire ant Solenopsis invicta.</title>
        <authorList>
            <person name="Wurm Y."/>
            <person name="Wang J."/>
            <person name="Riba-Grognuz O."/>
            <person name="Corona M."/>
            <person name="Nygaard S."/>
            <person name="Hunt B.G."/>
            <person name="Ingram K.K."/>
            <person name="Falquet L."/>
            <person name="Nipitwattanaphon M."/>
            <person name="Gotzek D."/>
            <person name="Dijkstra M.B."/>
            <person name="Oettler J."/>
            <person name="Comtesse F."/>
            <person name="Shih C.J."/>
            <person name="Wu W.J."/>
            <person name="Yang C.C."/>
            <person name="Thomas J."/>
            <person name="Beaudoing E."/>
            <person name="Pradervand S."/>
            <person name="Flegel V."/>
            <person name="Cook E.D."/>
            <person name="Fabbretti R."/>
            <person name="Stockinger H."/>
            <person name="Long L."/>
            <person name="Farmerie W.G."/>
            <person name="Oakey J."/>
            <person name="Boomsma J.J."/>
            <person name="Pamilo P."/>
            <person name="Yi S.V."/>
            <person name="Heinze J."/>
            <person name="Goodisman M.A."/>
            <person name="Farinelli L."/>
            <person name="Harshman K."/>
            <person name="Hulo N."/>
            <person name="Cerutti L."/>
            <person name="Xenarios I."/>
            <person name="Shoemaker D."/>
            <person name="Keller L."/>
        </authorList>
    </citation>
    <scope>NUCLEOTIDE SEQUENCE [LARGE SCALE GENOMIC DNA]</scope>
</reference>
<protein>
    <submittedName>
        <fullName evidence="1">Uncharacterized protein</fullName>
    </submittedName>
</protein>
<evidence type="ECO:0000313" key="1">
    <source>
        <dbReference type="EMBL" id="EFZ15053.1"/>
    </source>
</evidence>
<organism>
    <name type="scientific">Solenopsis invicta</name>
    <name type="common">Red imported fire ant</name>
    <name type="synonym">Solenopsis wagneri</name>
    <dbReference type="NCBI Taxonomy" id="13686"/>
    <lineage>
        <taxon>Eukaryota</taxon>
        <taxon>Metazoa</taxon>
        <taxon>Ecdysozoa</taxon>
        <taxon>Arthropoda</taxon>
        <taxon>Hexapoda</taxon>
        <taxon>Insecta</taxon>
        <taxon>Pterygota</taxon>
        <taxon>Neoptera</taxon>
        <taxon>Endopterygota</taxon>
        <taxon>Hymenoptera</taxon>
        <taxon>Apocrita</taxon>
        <taxon>Aculeata</taxon>
        <taxon>Formicoidea</taxon>
        <taxon>Formicidae</taxon>
        <taxon>Myrmicinae</taxon>
        <taxon>Solenopsis</taxon>
    </lineage>
</organism>
<dbReference type="AlphaFoldDB" id="E9IWK0"/>
<feature type="non-terminal residue" evidence="1">
    <location>
        <position position="1"/>
    </location>
</feature>
<name>E9IWK0_SOLIN</name>
<feature type="non-terminal residue" evidence="1">
    <location>
        <position position="51"/>
    </location>
</feature>
<dbReference type="EMBL" id="GL766558">
    <property type="protein sequence ID" value="EFZ15053.1"/>
    <property type="molecule type" value="Genomic_DNA"/>
</dbReference>
<accession>E9IWK0</accession>